<accession>A0A820PUE2</accession>
<evidence type="ECO:0000313" key="3">
    <source>
        <dbReference type="Proteomes" id="UP000663868"/>
    </source>
</evidence>
<keyword evidence="1" id="KW-0175">Coiled coil</keyword>
<dbReference type="Proteomes" id="UP000663868">
    <property type="component" value="Unassembled WGS sequence"/>
</dbReference>
<organism evidence="2 3">
    <name type="scientific">Adineta steineri</name>
    <dbReference type="NCBI Taxonomy" id="433720"/>
    <lineage>
        <taxon>Eukaryota</taxon>
        <taxon>Metazoa</taxon>
        <taxon>Spiralia</taxon>
        <taxon>Gnathifera</taxon>
        <taxon>Rotifera</taxon>
        <taxon>Eurotatoria</taxon>
        <taxon>Bdelloidea</taxon>
        <taxon>Adinetida</taxon>
        <taxon>Adinetidae</taxon>
        <taxon>Adineta</taxon>
    </lineage>
</organism>
<dbReference type="EMBL" id="CAJOBB010025864">
    <property type="protein sequence ID" value="CAF4411617.1"/>
    <property type="molecule type" value="Genomic_DNA"/>
</dbReference>
<evidence type="ECO:0000313" key="2">
    <source>
        <dbReference type="EMBL" id="CAF4411617.1"/>
    </source>
</evidence>
<comment type="caution">
    <text evidence="2">The sequence shown here is derived from an EMBL/GenBank/DDBJ whole genome shotgun (WGS) entry which is preliminary data.</text>
</comment>
<feature type="coiled-coil region" evidence="1">
    <location>
        <begin position="83"/>
        <end position="124"/>
    </location>
</feature>
<sequence length="158" mass="18575">EGCSKRFCSIHIPEHHQRLNEELNHIIDDYNKFKQTINEGKQSPYDFSLVNQINQWERNSIAKIQQKAKECREIAIKSSQTLLNDIEIKFNGLSEQIQRLQKENDFNENNLNHLRNQIRKMAKELNNPSNISIQQSSQTFISDISVISSKSKFLRNNF</sequence>
<dbReference type="AlphaFoldDB" id="A0A820PUE2"/>
<name>A0A820PUE2_9BILA</name>
<proteinExistence type="predicted"/>
<gene>
    <name evidence="2" type="ORF">KXQ929_LOCUS51627</name>
</gene>
<feature type="non-terminal residue" evidence="2">
    <location>
        <position position="1"/>
    </location>
</feature>
<protein>
    <submittedName>
        <fullName evidence="2">Uncharacterized protein</fullName>
    </submittedName>
</protein>
<evidence type="ECO:0000256" key="1">
    <source>
        <dbReference type="SAM" id="Coils"/>
    </source>
</evidence>
<reference evidence="2" key="1">
    <citation type="submission" date="2021-02" db="EMBL/GenBank/DDBJ databases">
        <authorList>
            <person name="Nowell W R."/>
        </authorList>
    </citation>
    <scope>NUCLEOTIDE SEQUENCE</scope>
</reference>